<comment type="similarity">
    <text evidence="1">Belongs to the short-chain dehydrogenases/reductases (SDR) family.</text>
</comment>
<dbReference type="AlphaFoldDB" id="A0A7W7V7K8"/>
<dbReference type="EC" id="1.5.1.33" evidence="3"/>
<evidence type="ECO:0000313" key="3">
    <source>
        <dbReference type="EMBL" id="MBB5014673.1"/>
    </source>
</evidence>
<protein>
    <submittedName>
        <fullName evidence="3">Pteridine reductase</fullName>
        <ecNumber evidence="3">1.5.1.33</ecNumber>
    </submittedName>
</protein>
<evidence type="ECO:0000256" key="2">
    <source>
        <dbReference type="ARBA" id="ARBA00023002"/>
    </source>
</evidence>
<dbReference type="EMBL" id="JACHHX010000003">
    <property type="protein sequence ID" value="MBB5014673.1"/>
    <property type="molecule type" value="Genomic_DNA"/>
</dbReference>
<organism evidence="3 4">
    <name type="scientific">Rehaibacterium terrae</name>
    <dbReference type="NCBI Taxonomy" id="1341696"/>
    <lineage>
        <taxon>Bacteria</taxon>
        <taxon>Pseudomonadati</taxon>
        <taxon>Pseudomonadota</taxon>
        <taxon>Gammaproteobacteria</taxon>
        <taxon>Lysobacterales</taxon>
        <taxon>Lysobacteraceae</taxon>
        <taxon>Rehaibacterium</taxon>
    </lineage>
</organism>
<accession>A0A7W7V7K8</accession>
<dbReference type="GO" id="GO:0047040">
    <property type="term" value="F:pteridine reductase activity"/>
    <property type="evidence" value="ECO:0007669"/>
    <property type="project" value="UniProtKB-EC"/>
</dbReference>
<reference evidence="3 4" key="1">
    <citation type="submission" date="2020-08" db="EMBL/GenBank/DDBJ databases">
        <title>Genomic Encyclopedia of Type Strains, Phase IV (KMG-IV): sequencing the most valuable type-strain genomes for metagenomic binning, comparative biology and taxonomic classification.</title>
        <authorList>
            <person name="Goeker M."/>
        </authorList>
    </citation>
    <scope>NUCLEOTIDE SEQUENCE [LARGE SCALE GENOMIC DNA]</scope>
    <source>
        <strain evidence="3 4">DSM 25897</strain>
    </source>
</reference>
<dbReference type="PANTHER" id="PTHR43639:SF1">
    <property type="entry name" value="SHORT-CHAIN DEHYDROGENASE_REDUCTASE FAMILY PROTEIN"/>
    <property type="match status" value="1"/>
</dbReference>
<dbReference type="Gene3D" id="3.40.50.720">
    <property type="entry name" value="NAD(P)-binding Rossmann-like Domain"/>
    <property type="match status" value="1"/>
</dbReference>
<keyword evidence="2 3" id="KW-0560">Oxidoreductase</keyword>
<dbReference type="SUPFAM" id="SSF51735">
    <property type="entry name" value="NAD(P)-binding Rossmann-fold domains"/>
    <property type="match status" value="1"/>
</dbReference>
<dbReference type="PANTHER" id="PTHR43639">
    <property type="entry name" value="OXIDOREDUCTASE, SHORT-CHAIN DEHYDROGENASE/REDUCTASE FAMILY (AFU_ORTHOLOGUE AFUA_5G02870)"/>
    <property type="match status" value="1"/>
</dbReference>
<keyword evidence="4" id="KW-1185">Reference proteome</keyword>
<comment type="caution">
    <text evidence="3">The sequence shown here is derived from an EMBL/GenBank/DDBJ whole genome shotgun (WGS) entry which is preliminary data.</text>
</comment>
<dbReference type="InterPro" id="IPR002347">
    <property type="entry name" value="SDR_fam"/>
</dbReference>
<evidence type="ECO:0000256" key="1">
    <source>
        <dbReference type="ARBA" id="ARBA00006484"/>
    </source>
</evidence>
<dbReference type="Pfam" id="PF13561">
    <property type="entry name" value="adh_short_C2"/>
    <property type="match status" value="1"/>
</dbReference>
<dbReference type="InterPro" id="IPR020904">
    <property type="entry name" value="Sc_DH/Rdtase_CS"/>
</dbReference>
<dbReference type="NCBIfam" id="NF006598">
    <property type="entry name" value="PRK09135.1"/>
    <property type="match status" value="1"/>
</dbReference>
<dbReference type="PRINTS" id="PR00081">
    <property type="entry name" value="GDHRDH"/>
</dbReference>
<sequence>MSPARPVVLVTGAAKRIGAAISRHLHAAGCDLALHYRHSAGEMQALVDALEAERPGSTLALQADLADTAALPGLIERTAAHFGRLDGLVNNASTFYATPLGTITEAQWDELFASNAKAPLFLAQAAAPHLRAARGAIVNILDIYAERPLAELAAYAGSKAALTALTKALALSLAPEVRVNGIAPGAVIWPETGKSVDDIRHIIDRTPLGRAGSPDEIADAVQWLLFQAGFMTGEVLRLDGGRCLTL</sequence>
<name>A0A7W7V7K8_9GAMM</name>
<evidence type="ECO:0000313" key="4">
    <source>
        <dbReference type="Proteomes" id="UP000519004"/>
    </source>
</evidence>
<dbReference type="Proteomes" id="UP000519004">
    <property type="component" value="Unassembled WGS sequence"/>
</dbReference>
<dbReference type="FunFam" id="3.40.50.720:FF:000084">
    <property type="entry name" value="Short-chain dehydrogenase reductase"/>
    <property type="match status" value="1"/>
</dbReference>
<dbReference type="PRINTS" id="PR00080">
    <property type="entry name" value="SDRFAMILY"/>
</dbReference>
<dbReference type="PROSITE" id="PS00061">
    <property type="entry name" value="ADH_SHORT"/>
    <property type="match status" value="1"/>
</dbReference>
<dbReference type="InterPro" id="IPR036291">
    <property type="entry name" value="NAD(P)-bd_dom_sf"/>
</dbReference>
<proteinExistence type="inferred from homology"/>
<dbReference type="RefSeq" id="WP_183947258.1">
    <property type="nucleotide sequence ID" value="NZ_JACHHX010000003.1"/>
</dbReference>
<gene>
    <name evidence="3" type="ORF">HNQ58_000549</name>
</gene>